<evidence type="ECO:0000259" key="4">
    <source>
        <dbReference type="Pfam" id="PF00408"/>
    </source>
</evidence>
<dbReference type="Pfam" id="PF00408">
    <property type="entry name" value="PGM_PMM_IV"/>
    <property type="match status" value="1"/>
</dbReference>
<keyword evidence="3 5" id="KW-0413">Isomerase</keyword>
<dbReference type="GO" id="GO:0008973">
    <property type="term" value="F:phosphopentomutase activity"/>
    <property type="evidence" value="ECO:0007669"/>
    <property type="project" value="TreeGrafter"/>
</dbReference>
<gene>
    <name evidence="5" type="primary">pgcA_28</name>
    <name evidence="5" type="ORF">SDC9_136124</name>
</gene>
<reference evidence="5" key="1">
    <citation type="submission" date="2019-08" db="EMBL/GenBank/DDBJ databases">
        <authorList>
            <person name="Kucharzyk K."/>
            <person name="Murdoch R.W."/>
            <person name="Higgins S."/>
            <person name="Loffler F."/>
        </authorList>
    </citation>
    <scope>NUCLEOTIDE SEQUENCE</scope>
</reference>
<accession>A0A645DI74</accession>
<keyword evidence="2" id="KW-0460">Magnesium</keyword>
<dbReference type="GO" id="GO:0004614">
    <property type="term" value="F:phosphoglucomutase activity"/>
    <property type="evidence" value="ECO:0007669"/>
    <property type="project" value="UniProtKB-EC"/>
</dbReference>
<dbReference type="InterPro" id="IPR036900">
    <property type="entry name" value="A-D-PHexomutase_C_sf"/>
</dbReference>
<organism evidence="5">
    <name type="scientific">bioreactor metagenome</name>
    <dbReference type="NCBI Taxonomy" id="1076179"/>
    <lineage>
        <taxon>unclassified sequences</taxon>
        <taxon>metagenomes</taxon>
        <taxon>ecological metagenomes</taxon>
    </lineage>
</organism>
<dbReference type="EMBL" id="VSSQ01036513">
    <property type="protein sequence ID" value="MPM89016.1"/>
    <property type="molecule type" value="Genomic_DNA"/>
</dbReference>
<evidence type="ECO:0000256" key="2">
    <source>
        <dbReference type="ARBA" id="ARBA00022842"/>
    </source>
</evidence>
<dbReference type="GO" id="GO:0006166">
    <property type="term" value="P:purine ribonucleoside salvage"/>
    <property type="evidence" value="ECO:0007669"/>
    <property type="project" value="TreeGrafter"/>
</dbReference>
<evidence type="ECO:0000313" key="5">
    <source>
        <dbReference type="EMBL" id="MPM89016.1"/>
    </source>
</evidence>
<dbReference type="GO" id="GO:0046872">
    <property type="term" value="F:metal ion binding"/>
    <property type="evidence" value="ECO:0007669"/>
    <property type="project" value="UniProtKB-KW"/>
</dbReference>
<evidence type="ECO:0000256" key="1">
    <source>
        <dbReference type="ARBA" id="ARBA00022723"/>
    </source>
</evidence>
<dbReference type="Gene3D" id="3.30.310.50">
    <property type="entry name" value="Alpha-D-phosphohexomutase, C-terminal domain"/>
    <property type="match status" value="1"/>
</dbReference>
<dbReference type="PANTHER" id="PTHR45745">
    <property type="entry name" value="PHOSPHOMANNOMUTASE 45A"/>
    <property type="match status" value="1"/>
</dbReference>
<proteinExistence type="predicted"/>
<feature type="domain" description="Alpha-D-phosphohexomutase C-terminal" evidence="4">
    <location>
        <begin position="86"/>
        <end position="124"/>
    </location>
</feature>
<comment type="caution">
    <text evidence="5">The sequence shown here is derived from an EMBL/GenBank/DDBJ whole genome shotgun (WGS) entry which is preliminary data.</text>
</comment>
<keyword evidence="1" id="KW-0479">Metal-binding</keyword>
<evidence type="ECO:0000256" key="3">
    <source>
        <dbReference type="ARBA" id="ARBA00023235"/>
    </source>
</evidence>
<sequence>MLLCEAAAYYKSIGKSLIDVLNEIYKEFGYYREKQISLVLEGIEGQERISRMMKVYRNEFPKVIGESKLASYTDLDEGKDYDLFTGKETENIIGKSNVLKFMLEDGSWYAVRPSGTEPKIKIYIYTKSNTLEKPEEKIKVIEEIVMGKLNSVE</sequence>
<name>A0A645DI74_9ZZZZ</name>
<dbReference type="EC" id="5.4.2.2" evidence="5"/>
<dbReference type="SUPFAM" id="SSF55957">
    <property type="entry name" value="Phosphoglucomutase, C-terminal domain"/>
    <property type="match status" value="1"/>
</dbReference>
<dbReference type="PANTHER" id="PTHR45745:SF1">
    <property type="entry name" value="PHOSPHOGLUCOMUTASE 2B-RELATED"/>
    <property type="match status" value="1"/>
</dbReference>
<dbReference type="InterPro" id="IPR005843">
    <property type="entry name" value="A-D-PHexomutase_C"/>
</dbReference>
<dbReference type="AlphaFoldDB" id="A0A645DI74"/>
<protein>
    <submittedName>
        <fullName evidence="5">Phosphoglucomutase</fullName>
        <ecNumber evidence="5">5.4.2.2</ecNumber>
    </submittedName>
</protein>